<keyword evidence="1" id="KW-0560">Oxidoreductase</keyword>
<dbReference type="PANTHER" id="PTHR42845">
    <property type="entry name" value="COENZYME F420-REDUCING HYDROGENASE, GAMMA SUBUNIT"/>
    <property type="match status" value="1"/>
</dbReference>
<dbReference type="PANTHER" id="PTHR42845:SF2">
    <property type="entry name" value="F420-NON-REDUCING HYDROGENASE VHU SUBUNIT G"/>
    <property type="match status" value="1"/>
</dbReference>
<evidence type="ECO:0000256" key="1">
    <source>
        <dbReference type="ARBA" id="ARBA00023002"/>
    </source>
</evidence>
<dbReference type="Gene3D" id="3.40.50.700">
    <property type="entry name" value="NADH:ubiquinone oxidoreductase-like, 20kDa subunit"/>
    <property type="match status" value="1"/>
</dbReference>
<reference evidence="3 4" key="1">
    <citation type="journal article" date="2016" name="Nat. Commun.">
        <title>Thousands of microbial genomes shed light on interconnected biogeochemical processes in an aquifer system.</title>
        <authorList>
            <person name="Anantharaman K."/>
            <person name="Brown C.T."/>
            <person name="Hug L.A."/>
            <person name="Sharon I."/>
            <person name="Castelle C.J."/>
            <person name="Probst A.J."/>
            <person name="Thomas B.C."/>
            <person name="Singh A."/>
            <person name="Wilkins M.J."/>
            <person name="Karaoz U."/>
            <person name="Brodie E.L."/>
            <person name="Williams K.H."/>
            <person name="Hubbard S.S."/>
            <person name="Banfield J.F."/>
        </authorList>
    </citation>
    <scope>NUCLEOTIDE SEQUENCE [LARGE SCALE GENOMIC DNA]</scope>
</reference>
<dbReference type="EMBL" id="MHNG01000020">
    <property type="protein sequence ID" value="OGZ40317.1"/>
    <property type="molecule type" value="Genomic_DNA"/>
</dbReference>
<evidence type="ECO:0000313" key="3">
    <source>
        <dbReference type="EMBL" id="OGZ40317.1"/>
    </source>
</evidence>
<evidence type="ECO:0000313" key="4">
    <source>
        <dbReference type="Proteomes" id="UP000177020"/>
    </source>
</evidence>
<dbReference type="Pfam" id="PF01058">
    <property type="entry name" value="Oxidored_q6"/>
    <property type="match status" value="1"/>
</dbReference>
<accession>A0A1G2FR91</accession>
<dbReference type="AlphaFoldDB" id="A0A1G2FR91"/>
<evidence type="ECO:0000259" key="2">
    <source>
        <dbReference type="Pfam" id="PF01058"/>
    </source>
</evidence>
<dbReference type="GO" id="GO:0016491">
    <property type="term" value="F:oxidoreductase activity"/>
    <property type="evidence" value="ECO:0007669"/>
    <property type="project" value="UniProtKB-KW"/>
</dbReference>
<comment type="caution">
    <text evidence="3">The sequence shown here is derived from an EMBL/GenBank/DDBJ whole genome shotgun (WGS) entry which is preliminary data.</text>
</comment>
<gene>
    <name evidence="3" type="ORF">A3I20_00120</name>
</gene>
<feature type="domain" description="NADH:ubiquinone oxidoreductase-like 20kDa subunit" evidence="2">
    <location>
        <begin position="14"/>
        <end position="147"/>
    </location>
</feature>
<dbReference type="Proteomes" id="UP000177020">
    <property type="component" value="Unassembled WGS sequence"/>
</dbReference>
<dbReference type="InterPro" id="IPR051349">
    <property type="entry name" value="Hydrogenase_assoc-protein"/>
</dbReference>
<proteinExistence type="predicted"/>
<dbReference type="InterPro" id="IPR006137">
    <property type="entry name" value="NADH_UbQ_OxRdtase-like_20kDa"/>
</dbReference>
<organism evidence="3 4">
    <name type="scientific">Candidatus Portnoybacteria bacterium RIFCSPLOWO2_02_FULL_40_15</name>
    <dbReference type="NCBI Taxonomy" id="1802002"/>
    <lineage>
        <taxon>Bacteria</taxon>
        <taxon>Candidatus Portnoyibacteriota</taxon>
    </lineage>
</organism>
<dbReference type="InterPro" id="IPR037024">
    <property type="entry name" value="NiFe_Hase_small_N_sf"/>
</dbReference>
<name>A0A1G2FR91_9BACT</name>
<sequence length="237" mass="26462">MSKPRVAIYDFTDCEGCEVEIISLRERLLALEKRIDIINWRLGQERAEFGPFDITIIEGTPITQHEIDLLKSLRENSKTLIALGACAALAGIPAIVKKEEREKWYKKIYGEKYKPRGLDAMPLSAYVKVDFLLHGCPVNGDEVVRIAEELLSGKKPAYRGYSVCFECKQANNPCRIIDKKPCLGPITQGGCGAICISGGSPCYGCFGLHQEASIEALLIILNNLTNPQEIERYFTMF</sequence>
<dbReference type="GO" id="GO:0051536">
    <property type="term" value="F:iron-sulfur cluster binding"/>
    <property type="evidence" value="ECO:0007669"/>
    <property type="project" value="InterPro"/>
</dbReference>
<protein>
    <recommendedName>
        <fullName evidence="2">NADH:ubiquinone oxidoreductase-like 20kDa subunit domain-containing protein</fullName>
    </recommendedName>
</protein>
<dbReference type="SUPFAM" id="SSF56770">
    <property type="entry name" value="HydA/Nqo6-like"/>
    <property type="match status" value="1"/>
</dbReference>